<evidence type="ECO:0000256" key="1">
    <source>
        <dbReference type="SAM" id="Phobius"/>
    </source>
</evidence>
<sequence>MNVNMKVLQKKIKVDNIILWGFCILCGLVILFHINQINQYSRMNNSSFEVKLGPTDTKNNTYNYYLYIDGKQYYPVDYNDYGRLDENGKTNVKANIILDHLNGIVKSILIEIIFIFLYGMLSEVRNGITPFSMRNVFRLRIIAVLSFFVALLPVAVNIIFSIIVFQFVAFEFSSLNFYIISIGVVFGIISEIFKYGYVLQEDMDQIA</sequence>
<dbReference type="InterPro" id="IPR036259">
    <property type="entry name" value="MFS_trans_sf"/>
</dbReference>
<dbReference type="STRING" id="588581.Cpap_0893"/>
<dbReference type="InterPro" id="IPR021354">
    <property type="entry name" value="DUF2975"/>
</dbReference>
<dbReference type="Pfam" id="PF11188">
    <property type="entry name" value="DUF2975"/>
    <property type="match status" value="1"/>
</dbReference>
<organism evidence="2 3">
    <name type="scientific">Ruminiclostridium papyrosolvens DSM 2782</name>
    <dbReference type="NCBI Taxonomy" id="588581"/>
    <lineage>
        <taxon>Bacteria</taxon>
        <taxon>Bacillati</taxon>
        <taxon>Bacillota</taxon>
        <taxon>Clostridia</taxon>
        <taxon>Eubacteriales</taxon>
        <taxon>Oscillospiraceae</taxon>
        <taxon>Ruminiclostridium</taxon>
    </lineage>
</organism>
<protein>
    <recommendedName>
        <fullName evidence="4">DUF2975 domain-containing protein</fullName>
    </recommendedName>
</protein>
<name>F1TH41_9FIRM</name>
<dbReference type="AlphaFoldDB" id="F1TH41"/>
<feature type="transmembrane region" description="Helical" evidence="1">
    <location>
        <begin position="103"/>
        <end position="121"/>
    </location>
</feature>
<evidence type="ECO:0008006" key="4">
    <source>
        <dbReference type="Google" id="ProtNLM"/>
    </source>
</evidence>
<gene>
    <name evidence="2" type="ORF">Cpap_0893</name>
</gene>
<keyword evidence="1" id="KW-0812">Transmembrane</keyword>
<evidence type="ECO:0000313" key="2">
    <source>
        <dbReference type="EMBL" id="EGD46281.1"/>
    </source>
</evidence>
<dbReference type="eggNOG" id="ENOG50325VC">
    <property type="taxonomic scope" value="Bacteria"/>
</dbReference>
<dbReference type="EMBL" id="ACXX02000015">
    <property type="protein sequence ID" value="EGD46281.1"/>
    <property type="molecule type" value="Genomic_DNA"/>
</dbReference>
<dbReference type="Proteomes" id="UP000003860">
    <property type="component" value="Unassembled WGS sequence"/>
</dbReference>
<keyword evidence="1" id="KW-0472">Membrane</keyword>
<proteinExistence type="predicted"/>
<keyword evidence="1" id="KW-1133">Transmembrane helix</keyword>
<reference evidence="2" key="1">
    <citation type="submission" date="2009-07" db="EMBL/GenBank/DDBJ databases">
        <authorList>
            <consortium name="US DOE Joint Genome Institute (JGI-PGF)"/>
            <person name="Lucas S."/>
            <person name="Copeland A."/>
            <person name="Lapidus A."/>
            <person name="Glavina del Rio T."/>
            <person name="Tice H."/>
            <person name="Bruce D."/>
            <person name="Goodwin L."/>
            <person name="Pitluck S."/>
            <person name="Larimer F."/>
            <person name="Land M.L."/>
            <person name="Mouttaki H."/>
            <person name="He Z."/>
            <person name="Zhou J."/>
            <person name="Hemme C.L."/>
        </authorList>
    </citation>
    <scope>NUCLEOTIDE SEQUENCE</scope>
    <source>
        <strain evidence="2">DSM 2782</strain>
    </source>
</reference>
<comment type="caution">
    <text evidence="2">The sequence shown here is derived from an EMBL/GenBank/DDBJ whole genome shotgun (WGS) entry which is preliminary data.</text>
</comment>
<feature type="transmembrane region" description="Helical" evidence="1">
    <location>
        <begin position="142"/>
        <end position="169"/>
    </location>
</feature>
<accession>F1TH41</accession>
<dbReference type="OrthoDB" id="2003592at2"/>
<keyword evidence="3" id="KW-1185">Reference proteome</keyword>
<dbReference type="RefSeq" id="WP_004621642.1">
    <property type="nucleotide sequence ID" value="NZ_ACXX02000015.1"/>
</dbReference>
<dbReference type="SUPFAM" id="SSF103473">
    <property type="entry name" value="MFS general substrate transporter"/>
    <property type="match status" value="1"/>
</dbReference>
<reference evidence="2" key="2">
    <citation type="submission" date="2011-01" db="EMBL/GenBank/DDBJ databases">
        <title>The Non-contiguous Finished genome of Clostridium papyrosolvens.</title>
        <authorList>
            <person name="Lucas S."/>
            <person name="Copeland A."/>
            <person name="Lapidus A."/>
            <person name="Cheng J.-F."/>
            <person name="Goodwin L."/>
            <person name="Pitluck S."/>
            <person name="Misra M."/>
            <person name="Chertkov O."/>
            <person name="Detter J.C."/>
            <person name="Han C."/>
            <person name="Tapia R."/>
            <person name="Land M."/>
            <person name="Hauser L."/>
            <person name="Kyrpides N."/>
            <person name="Ivanova N."/>
            <person name="Pagani I."/>
            <person name="Mouttaki H."/>
            <person name="He Z."/>
            <person name="Zhou J."/>
            <person name="Hemme C.L."/>
            <person name="Woyke T."/>
        </authorList>
    </citation>
    <scope>NUCLEOTIDE SEQUENCE [LARGE SCALE GENOMIC DNA]</scope>
    <source>
        <strain evidence="2">DSM 2782</strain>
    </source>
</reference>
<feature type="transmembrane region" description="Helical" evidence="1">
    <location>
        <begin position="12"/>
        <end position="34"/>
    </location>
</feature>
<evidence type="ECO:0000313" key="3">
    <source>
        <dbReference type="Proteomes" id="UP000003860"/>
    </source>
</evidence>
<feature type="transmembrane region" description="Helical" evidence="1">
    <location>
        <begin position="175"/>
        <end position="193"/>
    </location>
</feature>